<dbReference type="Proteomes" id="UP000000589">
    <property type="component" value="Chromosome 15"/>
</dbReference>
<name>E0CYF4_MOUSE</name>
<dbReference type="MGI" id="MGI:2684931">
    <property type="gene designation" value="Tbc1d31"/>
</dbReference>
<gene>
    <name evidence="2 3" type="primary">Tbc1d31</name>
    <name evidence="3" type="synonym">Wdr67</name>
</gene>
<evidence type="ECO:0000313" key="4">
    <source>
        <dbReference type="Proteomes" id="UP000000589"/>
    </source>
</evidence>
<dbReference type="ExpressionAtlas" id="E0CYF4">
    <property type="expression patterns" value="baseline and differential"/>
</dbReference>
<reference evidence="2" key="4">
    <citation type="submission" date="2025-09" db="UniProtKB">
        <authorList>
            <consortium name="Ensembl"/>
        </authorList>
    </citation>
    <scope>IDENTIFICATION</scope>
    <source>
        <strain evidence="2">C57BL/6J</strain>
    </source>
</reference>
<keyword evidence="4" id="KW-1185">Reference proteome</keyword>
<dbReference type="Bgee" id="ENSMUSG00000022364">
    <property type="expression patterns" value="Expressed in spermatid and 188 other cell types or tissues"/>
</dbReference>
<accession>E0CYF4</accession>
<dbReference type="Ensembl" id="ENSMUST00000159775.8">
    <property type="protein sequence ID" value="ENSMUSP00000124243.2"/>
    <property type="gene ID" value="ENSMUSG00000022364.15"/>
</dbReference>
<dbReference type="AlphaFoldDB" id="E0CYF4"/>
<dbReference type="HOGENOM" id="CLU_3142644_0_0_1"/>
<protein>
    <submittedName>
        <fullName evidence="2">TBC1 domain family, member 31</fullName>
    </submittedName>
</protein>
<reference evidence="2 4" key="2">
    <citation type="journal article" date="2011" name="PLoS Biol.">
        <title>Modernizing reference genome assemblies.</title>
        <authorList>
            <person name="Church D.M."/>
            <person name="Schneider V.A."/>
            <person name="Graves T."/>
            <person name="Auger K."/>
            <person name="Cunningham F."/>
            <person name="Bouk N."/>
            <person name="Chen H.C."/>
            <person name="Agarwala R."/>
            <person name="McLaren W.M."/>
            <person name="Ritchie G.R."/>
            <person name="Albracht D."/>
            <person name="Kremitzki M."/>
            <person name="Rock S."/>
            <person name="Kotkiewicz H."/>
            <person name="Kremitzki C."/>
            <person name="Wollam A."/>
            <person name="Trani L."/>
            <person name="Fulton L."/>
            <person name="Fulton R."/>
            <person name="Matthews L."/>
            <person name="Whitehead S."/>
            <person name="Chow W."/>
            <person name="Torrance J."/>
            <person name="Dunn M."/>
            <person name="Harden G."/>
            <person name="Threadgold G."/>
            <person name="Wood J."/>
            <person name="Collins J."/>
            <person name="Heath P."/>
            <person name="Griffiths G."/>
            <person name="Pelan S."/>
            <person name="Grafham D."/>
            <person name="Eichler E.E."/>
            <person name="Weinstock G."/>
            <person name="Mardis E.R."/>
            <person name="Wilson R.K."/>
            <person name="Howe K."/>
            <person name="Flicek P."/>
            <person name="Hubbard T."/>
        </authorList>
    </citation>
    <scope>NUCLEOTIDE SEQUENCE [LARGE SCALE GENOMIC DNA]</scope>
    <source>
        <strain evidence="2 4">C57BL/6J</strain>
    </source>
</reference>
<evidence type="ECO:0000313" key="2">
    <source>
        <dbReference type="Ensembl" id="ENSMUSP00000124243.2"/>
    </source>
</evidence>
<reference evidence="2" key="3">
    <citation type="submission" date="2025-08" db="UniProtKB">
        <authorList>
            <consortium name="Ensembl"/>
        </authorList>
    </citation>
    <scope>IDENTIFICATION</scope>
    <source>
        <strain evidence="2">C57BL/6J</strain>
    </source>
</reference>
<reference evidence="2 4" key="1">
    <citation type="journal article" date="2009" name="PLoS Biol.">
        <title>Lineage-specific biology revealed by a finished genome assembly of the mouse.</title>
        <authorList>
            <consortium name="Mouse Genome Sequencing Consortium"/>
            <person name="Church D.M."/>
            <person name="Goodstadt L."/>
            <person name="Hillier L.W."/>
            <person name="Zody M.C."/>
            <person name="Goldstein S."/>
            <person name="She X."/>
            <person name="Bult C.J."/>
            <person name="Agarwala R."/>
            <person name="Cherry J.L."/>
            <person name="DiCuccio M."/>
            <person name="Hlavina W."/>
            <person name="Kapustin Y."/>
            <person name="Meric P."/>
            <person name="Maglott D."/>
            <person name="Birtle Z."/>
            <person name="Marques A.C."/>
            <person name="Graves T."/>
            <person name="Zhou S."/>
            <person name="Teague B."/>
            <person name="Potamousis K."/>
            <person name="Churas C."/>
            <person name="Place M."/>
            <person name="Herschleb J."/>
            <person name="Runnheim R."/>
            <person name="Forrest D."/>
            <person name="Amos-Landgraf J."/>
            <person name="Schwartz D.C."/>
            <person name="Cheng Z."/>
            <person name="Lindblad-Toh K."/>
            <person name="Eichler E.E."/>
            <person name="Ponting C.P."/>
        </authorList>
    </citation>
    <scope>NUCLEOTIDE SEQUENCE [LARGE SCALE GENOMIC DNA]</scope>
    <source>
        <strain evidence="2 4">C57BL/6J</strain>
    </source>
</reference>
<evidence type="ECO:0000256" key="1">
    <source>
        <dbReference type="SAM" id="MobiDB-lite"/>
    </source>
</evidence>
<dbReference type="AGR" id="MGI:2684931"/>
<proteinExistence type="predicted"/>
<feature type="region of interest" description="Disordered" evidence="1">
    <location>
        <begin position="1"/>
        <end position="49"/>
    </location>
</feature>
<sequence length="49" mass="5564">MQSTDLGNKESGKIWHRKPSPATHDGSRELSMFPTPRHWGSRCGPRCKD</sequence>
<dbReference type="VEuPathDB" id="HostDB:ENSMUSG00000022364"/>
<evidence type="ECO:0000313" key="3">
    <source>
        <dbReference type="MGI" id="MGI:2684931"/>
    </source>
</evidence>
<dbReference type="Antibodypedia" id="13779">
    <property type="antibodies" value="37 antibodies from 10 providers"/>
</dbReference>
<dbReference type="GeneTree" id="ENSGT00940000153859"/>
<organism evidence="2 4">
    <name type="scientific">Mus musculus</name>
    <name type="common">Mouse</name>
    <dbReference type="NCBI Taxonomy" id="10090"/>
    <lineage>
        <taxon>Eukaryota</taxon>
        <taxon>Metazoa</taxon>
        <taxon>Chordata</taxon>
        <taxon>Craniata</taxon>
        <taxon>Vertebrata</taxon>
        <taxon>Euteleostomi</taxon>
        <taxon>Mammalia</taxon>
        <taxon>Eutheria</taxon>
        <taxon>Euarchontoglires</taxon>
        <taxon>Glires</taxon>
        <taxon>Rodentia</taxon>
        <taxon>Myomorpha</taxon>
        <taxon>Muroidea</taxon>
        <taxon>Muridae</taxon>
        <taxon>Murinae</taxon>
        <taxon>Mus</taxon>
        <taxon>Mus</taxon>
    </lineage>
</organism>